<gene>
    <name evidence="1" type="primary">30</name>
    <name evidence="1" type="ORF">SEA_WHACK_30</name>
</gene>
<dbReference type="GeneID" id="55618841"/>
<sequence length="151" mass="16633">MSRAQRCEDGCKRAGQTNWRRLMSAFAKDARGIAVLGGMHCTHEAIRRKLSNANERNKGNVISVQAELWLPGDSREDVVLRASVGLKNGRVMVAMVNSLYKAGFSLTLELSDGANPNHHHVEFGSDVSDEAVQRLIDCFGEPEPNPAKEMK</sequence>
<dbReference type="Proteomes" id="UP000319882">
    <property type="component" value="Segment"/>
</dbReference>
<accession>A0A515MK89</accession>
<proteinExistence type="predicted"/>
<dbReference type="KEGG" id="vg:55618841"/>
<protein>
    <submittedName>
        <fullName evidence="1">Uncharacterized protein</fullName>
    </submittedName>
</protein>
<evidence type="ECO:0000313" key="2">
    <source>
        <dbReference type="Proteomes" id="UP000319882"/>
    </source>
</evidence>
<keyword evidence="2" id="KW-1185">Reference proteome</keyword>
<dbReference type="EMBL" id="MK967393">
    <property type="protein sequence ID" value="QDM57093.1"/>
    <property type="molecule type" value="Genomic_DNA"/>
</dbReference>
<organism evidence="1 2">
    <name type="scientific">Rhodococcus phage Whack</name>
    <dbReference type="NCBI Taxonomy" id="2591132"/>
    <lineage>
        <taxon>Viruses</taxon>
        <taxon>Duplodnaviria</taxon>
        <taxon>Heunggongvirae</taxon>
        <taxon>Uroviricota</taxon>
        <taxon>Caudoviricetes</taxon>
        <taxon>Whackvirus</taxon>
        <taxon>Whackvirus whack</taxon>
    </lineage>
</organism>
<dbReference type="RefSeq" id="YP_009848420.1">
    <property type="nucleotide sequence ID" value="NC_048784.1"/>
</dbReference>
<evidence type="ECO:0000313" key="1">
    <source>
        <dbReference type="EMBL" id="QDM57093.1"/>
    </source>
</evidence>
<reference evidence="1 2" key="1">
    <citation type="submission" date="2019-05" db="EMBL/GenBank/DDBJ databases">
        <authorList>
            <person name="Beaulieu J."/>
            <person name="Cox M."/>
            <person name="Nazim E."/>
            <person name="Robinson Z."/>
            <person name="Molloy S.D."/>
            <person name="Garlena R.A."/>
            <person name="Russell D.A."/>
            <person name="Pope W.H."/>
            <person name="Jacobs-Sera D."/>
            <person name="Hatfull G.F."/>
        </authorList>
    </citation>
    <scope>NUCLEOTIDE SEQUENCE [LARGE SCALE GENOMIC DNA]</scope>
</reference>
<name>A0A515MK89_9CAUD</name>